<dbReference type="GO" id="GO:0008201">
    <property type="term" value="F:heparin binding"/>
    <property type="evidence" value="ECO:0007669"/>
    <property type="project" value="TreeGrafter"/>
</dbReference>
<comment type="caution">
    <text evidence="5">The sequence shown here is derived from an EMBL/GenBank/DDBJ whole genome shotgun (WGS) entry which is preliminary data.</text>
</comment>
<sequence length="723" mass="78927">MTSCPLAVYLKFLLSALILKTGLMTTANDPVDFAHFLTPLVIRACKLIVLTPLVIRACKLIILTSLVIRAGKLIVLTPLVIRAGKLIVLTPLVIRAGKLIVLTPLVIRAAAKSHVEPPCIDKVSNCKDYGLDICTGTYKGWAQDNCRQFCGYCGLLYTNTITGYFGKCFYNGQSYNQGESWSDGCKYDCTCDDASRGMYSCYNKCPVYYNLPPQCTLVTDSNNCCLQPVCNFKPTYSTTNGQSLGILNGVNVCVYQGQKYYQGQTWQDGCEYNCVCQDGNIGMYTCASVCGSFSNLPLYCHLEKQPGKCCLEPQCDFSKQYGQFSGVGTLSGGGSALSNPPTLPPCVDKDPQCARYRKESCDDPAYSQWSLEQCRKFCGKCNAMSAPGPNDKCLYKGQQYNQGAIWEDGCDLECVCENAHVGFFRCHKKCPTYINLPLGCTESQVSAECCPTIKCNGFVGTFTGSQTQPGTIGGYPVPNIMPTAVPTPMPGQTFAPGMIPTAAPPLTAKSIDGCLYKGVLYNQGMRWNDGCDYSCICEDESTGRFRCTAKCPLFGNLGRECQMKSNPSDPCCEYPECTPVNGFLTVVPVPTYGQGFSGYGKPTFPSGYGVMGPMGPSGQNPTPGATSGGFTGMVNPNPGQVITGSGHAGCVFHGVPYTKGQTWDDGCDYRCECLDDVSGSYRCNDRSDRRRWIESESEDDCWEQMERVREIELRGLFGNRWRE</sequence>
<name>A0AAE0SGA5_9BIVA</name>
<dbReference type="SUPFAM" id="SSF57603">
    <property type="entry name" value="FnI-like domain"/>
    <property type="match status" value="1"/>
</dbReference>
<feature type="domain" description="VWFC" evidence="3">
    <location>
        <begin position="251"/>
        <end position="316"/>
    </location>
</feature>
<dbReference type="PANTHER" id="PTHR11348">
    <property type="entry name" value="CONNECTIVE TISSUE GROWTH FACTOR-RELATED"/>
    <property type="match status" value="1"/>
</dbReference>
<dbReference type="AlphaFoldDB" id="A0AAE0SGA5"/>
<dbReference type="PROSITE" id="PS50184">
    <property type="entry name" value="VWFC_2"/>
    <property type="match status" value="3"/>
</dbReference>
<evidence type="ECO:0008006" key="7">
    <source>
        <dbReference type="Google" id="ProtNLM"/>
    </source>
</evidence>
<evidence type="ECO:0000259" key="3">
    <source>
        <dbReference type="PROSITE" id="PS50184"/>
    </source>
</evidence>
<dbReference type="EMBL" id="JAEAOA010002334">
    <property type="protein sequence ID" value="KAK3591357.1"/>
    <property type="molecule type" value="Genomic_DNA"/>
</dbReference>
<feature type="domain" description="VWFC" evidence="3">
    <location>
        <begin position="391"/>
        <end position="456"/>
    </location>
</feature>
<dbReference type="SMART" id="SM00254">
    <property type="entry name" value="ShKT"/>
    <property type="match status" value="2"/>
</dbReference>
<evidence type="ECO:0000313" key="6">
    <source>
        <dbReference type="Proteomes" id="UP001195483"/>
    </source>
</evidence>
<dbReference type="GO" id="GO:0007155">
    <property type="term" value="P:cell adhesion"/>
    <property type="evidence" value="ECO:0007669"/>
    <property type="project" value="TreeGrafter"/>
</dbReference>
<evidence type="ECO:0000256" key="2">
    <source>
        <dbReference type="PROSITE-ProRule" id="PRU01005"/>
    </source>
</evidence>
<evidence type="ECO:0000256" key="1">
    <source>
        <dbReference type="ARBA" id="ARBA00022729"/>
    </source>
</evidence>
<dbReference type="Pfam" id="PF01549">
    <property type="entry name" value="ShK"/>
    <property type="match status" value="2"/>
</dbReference>
<dbReference type="GO" id="GO:0031012">
    <property type="term" value="C:extracellular matrix"/>
    <property type="evidence" value="ECO:0007669"/>
    <property type="project" value="TreeGrafter"/>
</dbReference>
<gene>
    <name evidence="5" type="ORF">CHS0354_040318</name>
</gene>
<evidence type="ECO:0000313" key="5">
    <source>
        <dbReference type="EMBL" id="KAK3591357.1"/>
    </source>
</evidence>
<comment type="caution">
    <text evidence="2">Lacks conserved residue(s) required for the propagation of feature annotation.</text>
</comment>
<feature type="domain" description="ShKT" evidence="4">
    <location>
        <begin position="346"/>
        <end position="381"/>
    </location>
</feature>
<dbReference type="InterPro" id="IPR001007">
    <property type="entry name" value="VWF_dom"/>
</dbReference>
<dbReference type="GO" id="GO:0005615">
    <property type="term" value="C:extracellular space"/>
    <property type="evidence" value="ECO:0007669"/>
    <property type="project" value="TreeGrafter"/>
</dbReference>
<reference evidence="5" key="1">
    <citation type="journal article" date="2021" name="Genome Biol. Evol.">
        <title>A High-Quality Reference Genome for a Parasitic Bivalve with Doubly Uniparental Inheritance (Bivalvia: Unionida).</title>
        <authorList>
            <person name="Smith C.H."/>
        </authorList>
    </citation>
    <scope>NUCLEOTIDE SEQUENCE</scope>
    <source>
        <strain evidence="5">CHS0354</strain>
    </source>
</reference>
<dbReference type="GO" id="GO:0045597">
    <property type="term" value="P:positive regulation of cell differentiation"/>
    <property type="evidence" value="ECO:0007669"/>
    <property type="project" value="TreeGrafter"/>
</dbReference>
<feature type="domain" description="VWFC" evidence="3">
    <location>
        <begin position="166"/>
        <end position="231"/>
    </location>
</feature>
<dbReference type="GO" id="GO:0005178">
    <property type="term" value="F:integrin binding"/>
    <property type="evidence" value="ECO:0007669"/>
    <property type="project" value="TreeGrafter"/>
</dbReference>
<dbReference type="Proteomes" id="UP001195483">
    <property type="component" value="Unassembled WGS sequence"/>
</dbReference>
<proteinExistence type="predicted"/>
<accession>A0AAE0SGA5</accession>
<dbReference type="SMART" id="SM00214">
    <property type="entry name" value="VWC"/>
    <property type="match status" value="5"/>
</dbReference>
<dbReference type="GO" id="GO:0007165">
    <property type="term" value="P:signal transduction"/>
    <property type="evidence" value="ECO:0007669"/>
    <property type="project" value="TreeGrafter"/>
</dbReference>
<reference evidence="5" key="3">
    <citation type="submission" date="2023-05" db="EMBL/GenBank/DDBJ databases">
        <authorList>
            <person name="Smith C.H."/>
        </authorList>
    </citation>
    <scope>NUCLEOTIDE SEQUENCE</scope>
    <source>
        <strain evidence="5">CHS0354</strain>
        <tissue evidence="5">Mantle</tissue>
    </source>
</reference>
<reference evidence="5" key="2">
    <citation type="journal article" date="2021" name="Genome Biol. Evol.">
        <title>Developing a high-quality reference genome for a parasitic bivalve with doubly uniparental inheritance (Bivalvia: Unionida).</title>
        <authorList>
            <person name="Smith C.H."/>
        </authorList>
    </citation>
    <scope>NUCLEOTIDE SEQUENCE</scope>
    <source>
        <strain evidence="5">CHS0354</strain>
        <tissue evidence="5">Mantle</tissue>
    </source>
</reference>
<dbReference type="Gene3D" id="1.10.10.1940">
    <property type="match status" value="1"/>
</dbReference>
<keyword evidence="6" id="KW-1185">Reference proteome</keyword>
<organism evidence="5 6">
    <name type="scientific">Potamilus streckersoni</name>
    <dbReference type="NCBI Taxonomy" id="2493646"/>
    <lineage>
        <taxon>Eukaryota</taxon>
        <taxon>Metazoa</taxon>
        <taxon>Spiralia</taxon>
        <taxon>Lophotrochozoa</taxon>
        <taxon>Mollusca</taxon>
        <taxon>Bivalvia</taxon>
        <taxon>Autobranchia</taxon>
        <taxon>Heteroconchia</taxon>
        <taxon>Palaeoheterodonta</taxon>
        <taxon>Unionida</taxon>
        <taxon>Unionoidea</taxon>
        <taxon>Unionidae</taxon>
        <taxon>Ambleminae</taxon>
        <taxon>Lampsilini</taxon>
        <taxon>Potamilus</taxon>
    </lineage>
</organism>
<evidence type="ECO:0000259" key="4">
    <source>
        <dbReference type="PROSITE" id="PS51670"/>
    </source>
</evidence>
<dbReference type="PANTHER" id="PTHR11348:SF17">
    <property type="entry name" value="CCN"/>
    <property type="match status" value="1"/>
</dbReference>
<keyword evidence="1" id="KW-0732">Signal</keyword>
<dbReference type="PROSITE" id="PS51670">
    <property type="entry name" value="SHKT"/>
    <property type="match status" value="1"/>
</dbReference>
<protein>
    <recommendedName>
        <fullName evidence="7">VWFC domain-containing protein</fullName>
    </recommendedName>
</protein>
<dbReference type="InterPro" id="IPR003582">
    <property type="entry name" value="ShKT_dom"/>
</dbReference>
<dbReference type="InterPro" id="IPR050941">
    <property type="entry name" value="CCN"/>
</dbReference>